<keyword evidence="4" id="KW-1185">Reference proteome</keyword>
<sequence>MRTIRNSASPRTVTIIALTSLTALTVSGCNAVSAGDGGDDYDETAVISDAVDKDTVLRIGDPRTQVALEASGLIDDLDFTPEWANIDGGPKTLEAFRADALDVGAVADIPPLFATWTNEPVRIVSARRTVDPLEHPTYELGVAPGADVRELADLKGKRIAYSPGQAQGALVLRVLEEAGLSQDDVDLVELQSTDDTFVNVIAKGEVDVAPLGIEQARSYLAKYGQDGASTIAPGVPDDPWHLYVPTTTLQDEKKTAALKQYVQVWNKLNLWINDHREEYADLYLVDHQGLSEEDARYVVDRQGDFTVPENWDGLISEHQATADLLSREQDHPEIEVDDLYDRRFEPEELAA</sequence>
<name>X5DJB5_9CORY</name>
<evidence type="ECO:0000313" key="3">
    <source>
        <dbReference type="EMBL" id="AHW63178.1"/>
    </source>
</evidence>
<evidence type="ECO:0000259" key="2">
    <source>
        <dbReference type="Pfam" id="PF09084"/>
    </source>
</evidence>
<dbReference type="HOGENOM" id="CLU_028871_2_1_11"/>
<dbReference type="PANTHER" id="PTHR30024:SF48">
    <property type="entry name" value="ABC TRANSPORTER SUBSTRATE-BINDING PROTEIN"/>
    <property type="match status" value="1"/>
</dbReference>
<feature type="domain" description="SsuA/THI5-like" evidence="2">
    <location>
        <begin position="133"/>
        <end position="217"/>
    </location>
</feature>
<dbReference type="STRING" id="1404245.CGLY_03650"/>
<gene>
    <name evidence="3" type="ORF">CGLY_03650</name>
</gene>
<feature type="chain" id="PRO_5004955071" evidence="1">
    <location>
        <begin position="32"/>
        <end position="351"/>
    </location>
</feature>
<evidence type="ECO:0000313" key="4">
    <source>
        <dbReference type="Proteomes" id="UP000023703"/>
    </source>
</evidence>
<feature type="signal peptide" evidence="1">
    <location>
        <begin position="1"/>
        <end position="31"/>
    </location>
</feature>
<dbReference type="AlphaFoldDB" id="X5DJB5"/>
<organism evidence="3 4">
    <name type="scientific">Corynebacterium glyciniphilum AJ 3170</name>
    <dbReference type="NCBI Taxonomy" id="1404245"/>
    <lineage>
        <taxon>Bacteria</taxon>
        <taxon>Bacillati</taxon>
        <taxon>Actinomycetota</taxon>
        <taxon>Actinomycetes</taxon>
        <taxon>Mycobacteriales</taxon>
        <taxon>Corynebacteriaceae</taxon>
        <taxon>Corynebacterium</taxon>
    </lineage>
</organism>
<dbReference type="EMBL" id="CP006842">
    <property type="protein sequence ID" value="AHW63178.1"/>
    <property type="molecule type" value="Genomic_DNA"/>
</dbReference>
<protein>
    <submittedName>
        <fullName evidence="3">Putative ABC-type sulfonate transport system, similar to ssuA</fullName>
    </submittedName>
</protein>
<dbReference type="KEGG" id="cgy:CGLY_03650"/>
<evidence type="ECO:0000256" key="1">
    <source>
        <dbReference type="SAM" id="SignalP"/>
    </source>
</evidence>
<dbReference type="SUPFAM" id="SSF53850">
    <property type="entry name" value="Periplasmic binding protein-like II"/>
    <property type="match status" value="1"/>
</dbReference>
<dbReference type="PROSITE" id="PS51257">
    <property type="entry name" value="PROKAR_LIPOPROTEIN"/>
    <property type="match status" value="1"/>
</dbReference>
<dbReference type="Proteomes" id="UP000023703">
    <property type="component" value="Chromosome"/>
</dbReference>
<dbReference type="Gene3D" id="3.40.190.10">
    <property type="entry name" value="Periplasmic binding protein-like II"/>
    <property type="match status" value="2"/>
</dbReference>
<reference evidence="3 4" key="1">
    <citation type="journal article" date="2015" name="Int. J. Syst. Evol. Microbiol.">
        <title>Revisiting Corynebacterium glyciniphilum (ex Kubota et al., 1972) sp. nov., nom. rev., isolated from putrefied banana.</title>
        <authorList>
            <person name="Al-Dilaimi A."/>
            <person name="Bednarz H."/>
            <person name="Lomker A."/>
            <person name="Niehaus K."/>
            <person name="Kalinowski J."/>
            <person name="Ruckert C."/>
        </authorList>
    </citation>
    <scope>NUCLEOTIDE SEQUENCE [LARGE SCALE GENOMIC DNA]</scope>
    <source>
        <strain evidence="3">AJ 3170</strain>
    </source>
</reference>
<accession>X5DJB5</accession>
<dbReference type="Pfam" id="PF09084">
    <property type="entry name" value="NMT1"/>
    <property type="match status" value="1"/>
</dbReference>
<dbReference type="eggNOG" id="COG0715">
    <property type="taxonomic scope" value="Bacteria"/>
</dbReference>
<dbReference type="RefSeq" id="WP_227590366.1">
    <property type="nucleotide sequence ID" value="NZ_CP006842.1"/>
</dbReference>
<keyword evidence="1" id="KW-0732">Signal</keyword>
<proteinExistence type="predicted"/>
<dbReference type="PANTHER" id="PTHR30024">
    <property type="entry name" value="ALIPHATIC SULFONATES-BINDING PROTEIN-RELATED"/>
    <property type="match status" value="1"/>
</dbReference>
<dbReference type="InterPro" id="IPR015168">
    <property type="entry name" value="SsuA/THI5"/>
</dbReference>